<evidence type="ECO:0000313" key="2">
    <source>
        <dbReference type="Proteomes" id="UP000238413"/>
    </source>
</evidence>
<name>A0ABM6SK83_9ACTN</name>
<reference evidence="1 2" key="1">
    <citation type="submission" date="2018-02" db="EMBL/GenBank/DDBJ databases">
        <title>Complete genome sequence of Streptomyces dengpaensis, the producer of angucyclines.</title>
        <authorList>
            <person name="Yumei L."/>
        </authorList>
    </citation>
    <scope>NUCLEOTIDE SEQUENCE [LARGE SCALE GENOMIC DNA]</scope>
    <source>
        <strain evidence="1 2">XZHG99</strain>
    </source>
</reference>
<sequence length="67" mass="7161">MRGWVFRPLRLYPSRTWGSAPDPAPQTPEGLIFGPDFSAQDPASVTFGPVAGRSRSPCLISGLGHHG</sequence>
<gene>
    <name evidence="1" type="ORF">C4B68_03280</name>
</gene>
<organism evidence="1 2">
    <name type="scientific">Streptomyces dengpaensis</name>
    <dbReference type="NCBI Taxonomy" id="2049881"/>
    <lineage>
        <taxon>Bacteria</taxon>
        <taxon>Bacillati</taxon>
        <taxon>Actinomycetota</taxon>
        <taxon>Actinomycetes</taxon>
        <taxon>Kitasatosporales</taxon>
        <taxon>Streptomycetaceae</taxon>
        <taxon>Streptomyces</taxon>
    </lineage>
</organism>
<dbReference type="Proteomes" id="UP000238413">
    <property type="component" value="Chromosome"/>
</dbReference>
<evidence type="ECO:0000313" key="1">
    <source>
        <dbReference type="EMBL" id="AVH54987.1"/>
    </source>
</evidence>
<dbReference type="EMBL" id="CP026652">
    <property type="protein sequence ID" value="AVH54987.1"/>
    <property type="molecule type" value="Genomic_DNA"/>
</dbReference>
<accession>A0ABM6SK83</accession>
<keyword evidence="2" id="KW-1185">Reference proteome</keyword>
<protein>
    <submittedName>
        <fullName evidence="1">Uncharacterized protein</fullName>
    </submittedName>
</protein>
<proteinExistence type="predicted"/>